<evidence type="ECO:0000313" key="1">
    <source>
        <dbReference type="EMBL" id="KAA8576484.1"/>
    </source>
</evidence>
<name>A0A5M9K3Y0_MONFR</name>
<accession>A0A5M9K3Y0</accession>
<comment type="caution">
    <text evidence="1">The sequence shown here is derived from an EMBL/GenBank/DDBJ whole genome shotgun (WGS) entry which is preliminary data.</text>
</comment>
<dbReference type="Proteomes" id="UP000322873">
    <property type="component" value="Unassembled WGS sequence"/>
</dbReference>
<keyword evidence="2" id="KW-1185">Reference proteome</keyword>
<reference evidence="1 2" key="1">
    <citation type="submission" date="2019-06" db="EMBL/GenBank/DDBJ databases">
        <title>Genome Sequence of the Brown Rot Fungal Pathogen Monilinia fructicola.</title>
        <authorList>
            <person name="De Miccolis Angelini R.M."/>
            <person name="Landi L."/>
            <person name="Abate D."/>
            <person name="Pollastro S."/>
            <person name="Romanazzi G."/>
            <person name="Faretra F."/>
        </authorList>
    </citation>
    <scope>NUCLEOTIDE SEQUENCE [LARGE SCALE GENOMIC DNA]</scope>
    <source>
        <strain evidence="1 2">Mfrc123</strain>
    </source>
</reference>
<dbReference type="AlphaFoldDB" id="A0A5M9K3Y0"/>
<proteinExistence type="predicted"/>
<gene>
    <name evidence="1" type="ORF">EYC84_006597</name>
</gene>
<organism evidence="1 2">
    <name type="scientific">Monilinia fructicola</name>
    <name type="common">Brown rot fungus</name>
    <name type="synonym">Ciboria fructicola</name>
    <dbReference type="NCBI Taxonomy" id="38448"/>
    <lineage>
        <taxon>Eukaryota</taxon>
        <taxon>Fungi</taxon>
        <taxon>Dikarya</taxon>
        <taxon>Ascomycota</taxon>
        <taxon>Pezizomycotina</taxon>
        <taxon>Leotiomycetes</taxon>
        <taxon>Helotiales</taxon>
        <taxon>Sclerotiniaceae</taxon>
        <taxon>Monilinia</taxon>
    </lineage>
</organism>
<dbReference type="EMBL" id="VICG01000001">
    <property type="protein sequence ID" value="KAA8576484.1"/>
    <property type="molecule type" value="Genomic_DNA"/>
</dbReference>
<sequence>MKEITLGASKDVVILFWHSDAGLFDLHLMLSLLLNFISELFRDRIPPRLSASCSQEPRNLIKHKKNVILLFAHSSCTRYAIWISQKWHI</sequence>
<evidence type="ECO:0000313" key="2">
    <source>
        <dbReference type="Proteomes" id="UP000322873"/>
    </source>
</evidence>
<protein>
    <submittedName>
        <fullName evidence="1">Uncharacterized protein</fullName>
    </submittedName>
</protein>